<dbReference type="GO" id="GO:0008080">
    <property type="term" value="F:N-acetyltransferase activity"/>
    <property type="evidence" value="ECO:0007669"/>
    <property type="project" value="TreeGrafter"/>
</dbReference>
<dbReference type="GeneID" id="105210064"/>
<protein>
    <submittedName>
        <fullName evidence="1">Trigger factor</fullName>
    </submittedName>
</protein>
<dbReference type="PANTHER" id="PTHR20905">
    <property type="entry name" value="N-ACETYLTRANSFERASE-RELATED"/>
    <property type="match status" value="1"/>
</dbReference>
<organism evidence="1">
    <name type="scientific">Zeugodacus cucurbitae</name>
    <name type="common">Melon fruit fly</name>
    <name type="synonym">Bactrocera cucurbitae</name>
    <dbReference type="NCBI Taxonomy" id="28588"/>
    <lineage>
        <taxon>Eukaryota</taxon>
        <taxon>Metazoa</taxon>
        <taxon>Ecdysozoa</taxon>
        <taxon>Arthropoda</taxon>
        <taxon>Hexapoda</taxon>
        <taxon>Insecta</taxon>
        <taxon>Pterygota</taxon>
        <taxon>Neoptera</taxon>
        <taxon>Endopterygota</taxon>
        <taxon>Diptera</taxon>
        <taxon>Brachycera</taxon>
        <taxon>Muscomorpha</taxon>
        <taxon>Tephritoidea</taxon>
        <taxon>Tephritidae</taxon>
        <taxon>Zeugodacus</taxon>
        <taxon>Zeugodacus</taxon>
    </lineage>
</organism>
<dbReference type="InterPro" id="IPR016181">
    <property type="entry name" value="Acyl_CoA_acyltransferase"/>
</dbReference>
<accession>A0A0A1WJI6</accession>
<gene>
    <name evidence="1" type="primary">tig_0</name>
    <name evidence="1" type="ORF">g.1444</name>
</gene>
<dbReference type="AlphaFoldDB" id="A0A0A1WJI6"/>
<sequence>MRDNGGRLWGKFYNDEFEVRSLTKADLPQALEVLDKSFFLCESACIGSEVNLPENAQARGELRELCRIAADDGVSLVAKHVESGKIVGVSFNKIQPLPPAGEELFFINFRNEQAKSPQAKRLMDFMIDINSARDVYKLYNIDTVLELMFLSTLQDWGKRGIATELVRYTVELTRELSQGIGIDEVHPALRALRPKAVTAIYTSKFSQKAGRTTGFTVINSVPYTKMSYNGKTFDQRVNPIHQYAEHVIFLL</sequence>
<dbReference type="SUPFAM" id="SSF55729">
    <property type="entry name" value="Acyl-CoA N-acyltransferases (Nat)"/>
    <property type="match status" value="1"/>
</dbReference>
<reference evidence="1" key="1">
    <citation type="submission" date="2014-11" db="EMBL/GenBank/DDBJ databases">
        <authorList>
            <person name="Geib S."/>
        </authorList>
    </citation>
    <scope>NUCLEOTIDE SEQUENCE</scope>
</reference>
<dbReference type="Gene3D" id="3.40.630.30">
    <property type="match status" value="1"/>
</dbReference>
<reference evidence="1" key="2">
    <citation type="journal article" date="2015" name="Gigascience">
        <title>Reconstructing a comprehensive transcriptome assembly of a white-pupal translocated strain of the pest fruit fly Bactrocera cucurbitae.</title>
        <authorList>
            <person name="Sim S.B."/>
            <person name="Calla B."/>
            <person name="Hall B."/>
            <person name="DeRego T."/>
            <person name="Geib S.M."/>
        </authorList>
    </citation>
    <scope>NUCLEOTIDE SEQUENCE</scope>
</reference>
<name>A0A0A1WJI6_ZEUCU</name>
<dbReference type="OrthoDB" id="8191594at2759"/>
<dbReference type="EMBL" id="GBXI01015078">
    <property type="protein sequence ID" value="JAC99213.1"/>
    <property type="molecule type" value="Transcribed_RNA"/>
</dbReference>
<dbReference type="PANTHER" id="PTHR20905:SF28">
    <property type="entry name" value="GH28833P-RELATED"/>
    <property type="match status" value="1"/>
</dbReference>
<evidence type="ECO:0000313" key="1">
    <source>
        <dbReference type="EMBL" id="JAC99213.1"/>
    </source>
</evidence>
<proteinExistence type="predicted"/>